<reference evidence="9 10" key="1">
    <citation type="submission" date="2023-07" db="EMBL/GenBank/DDBJ databases">
        <title>Sorghum-associated microbial communities from plants grown in Nebraska, USA.</title>
        <authorList>
            <person name="Schachtman D."/>
        </authorList>
    </citation>
    <scope>NUCLEOTIDE SEQUENCE [LARGE SCALE GENOMIC DNA]</scope>
    <source>
        <strain evidence="9 10">CC222</strain>
    </source>
</reference>
<evidence type="ECO:0000256" key="3">
    <source>
        <dbReference type="ARBA" id="ARBA00022729"/>
    </source>
</evidence>
<dbReference type="Proteomes" id="UP001226577">
    <property type="component" value="Unassembled WGS sequence"/>
</dbReference>
<dbReference type="InterPro" id="IPR007348">
    <property type="entry name" value="CopC_dom"/>
</dbReference>
<dbReference type="EMBL" id="JAUSRE010000009">
    <property type="protein sequence ID" value="MDP9888550.1"/>
    <property type="molecule type" value="Genomic_DNA"/>
</dbReference>
<keyword evidence="4" id="KW-0186">Copper</keyword>
<keyword evidence="6" id="KW-0812">Transmembrane</keyword>
<dbReference type="Pfam" id="PF04234">
    <property type="entry name" value="CopC"/>
    <property type="match status" value="1"/>
</dbReference>
<evidence type="ECO:0000256" key="6">
    <source>
        <dbReference type="SAM" id="Phobius"/>
    </source>
</evidence>
<dbReference type="RefSeq" id="WP_307307647.1">
    <property type="nucleotide sequence ID" value="NZ_JAUSRE010000009.1"/>
</dbReference>
<evidence type="ECO:0000256" key="1">
    <source>
        <dbReference type="ARBA" id="ARBA00004196"/>
    </source>
</evidence>
<feature type="region of interest" description="Disordered" evidence="5">
    <location>
        <begin position="31"/>
        <end position="50"/>
    </location>
</feature>
<dbReference type="InterPro" id="IPR032694">
    <property type="entry name" value="CopC/D"/>
</dbReference>
<keyword evidence="6" id="KW-1133">Transmembrane helix</keyword>
<evidence type="ECO:0000313" key="10">
    <source>
        <dbReference type="Proteomes" id="UP001226577"/>
    </source>
</evidence>
<evidence type="ECO:0000256" key="2">
    <source>
        <dbReference type="ARBA" id="ARBA00022723"/>
    </source>
</evidence>
<accession>A0ABT9RUU1</accession>
<evidence type="ECO:0000256" key="7">
    <source>
        <dbReference type="SAM" id="SignalP"/>
    </source>
</evidence>
<evidence type="ECO:0000256" key="4">
    <source>
        <dbReference type="ARBA" id="ARBA00023008"/>
    </source>
</evidence>
<feature type="chain" id="PRO_5045527640" evidence="7">
    <location>
        <begin position="32"/>
        <end position="216"/>
    </location>
</feature>
<sequence length="216" mass="21272">MRPVRPKLLNLALGLLVLAAATLGLAGPASAHDAAESTSPAQGASLAAPPNDVSVTFSDKPLGIGSSFSVKDAGGTEWADGPVEIVGNVATQRLRSGGPAGAYTVAWRVAGSDSHPIEGTFTFTVAAGAVQPGAAPSGTPATGIPTTAGAVPGMGTAKPGVTEEPSEPAGSGEPFQWSIVIFAVVAVGLLVALGVLARRRLTGDGDDGDVGENRGE</sequence>
<dbReference type="InterPro" id="IPR014755">
    <property type="entry name" value="Cu-Rt/internalin_Ig-like"/>
</dbReference>
<gene>
    <name evidence="9" type="ORF">J2X98_002138</name>
</gene>
<dbReference type="InterPro" id="IPR014756">
    <property type="entry name" value="Ig_E-set"/>
</dbReference>
<keyword evidence="6" id="KW-0472">Membrane</keyword>
<feature type="domain" description="CopC" evidence="8">
    <location>
        <begin position="32"/>
        <end position="125"/>
    </location>
</feature>
<evidence type="ECO:0000256" key="5">
    <source>
        <dbReference type="SAM" id="MobiDB-lite"/>
    </source>
</evidence>
<dbReference type="PANTHER" id="PTHR34820:SF4">
    <property type="entry name" value="INNER MEMBRANE PROTEIN YEBZ"/>
    <property type="match status" value="1"/>
</dbReference>
<evidence type="ECO:0000313" key="9">
    <source>
        <dbReference type="EMBL" id="MDP9888550.1"/>
    </source>
</evidence>
<protein>
    <submittedName>
        <fullName evidence="9">Methionine-rich copper-binding protein CopC</fullName>
    </submittedName>
</protein>
<keyword evidence="10" id="KW-1185">Reference proteome</keyword>
<keyword evidence="3 7" id="KW-0732">Signal</keyword>
<feature type="signal peptide" evidence="7">
    <location>
        <begin position="1"/>
        <end position="31"/>
    </location>
</feature>
<dbReference type="Gene3D" id="2.60.40.1220">
    <property type="match status" value="1"/>
</dbReference>
<comment type="caution">
    <text evidence="9">The sequence shown here is derived from an EMBL/GenBank/DDBJ whole genome shotgun (WGS) entry which is preliminary data.</text>
</comment>
<evidence type="ECO:0000259" key="8">
    <source>
        <dbReference type="Pfam" id="PF04234"/>
    </source>
</evidence>
<dbReference type="PANTHER" id="PTHR34820">
    <property type="entry name" value="INNER MEMBRANE PROTEIN YEBZ"/>
    <property type="match status" value="1"/>
</dbReference>
<organism evidence="9 10">
    <name type="scientific">Pseudarthrobacter enclensis</name>
    <dbReference type="NCBI Taxonomy" id="993070"/>
    <lineage>
        <taxon>Bacteria</taxon>
        <taxon>Bacillati</taxon>
        <taxon>Actinomycetota</taxon>
        <taxon>Actinomycetes</taxon>
        <taxon>Micrococcales</taxon>
        <taxon>Micrococcaceae</taxon>
        <taxon>Pseudarthrobacter</taxon>
    </lineage>
</organism>
<comment type="subcellular location">
    <subcellularLocation>
        <location evidence="1">Cell envelope</location>
    </subcellularLocation>
</comment>
<dbReference type="SUPFAM" id="SSF81296">
    <property type="entry name" value="E set domains"/>
    <property type="match status" value="1"/>
</dbReference>
<keyword evidence="2" id="KW-0479">Metal-binding</keyword>
<proteinExistence type="predicted"/>
<feature type="transmembrane region" description="Helical" evidence="6">
    <location>
        <begin position="175"/>
        <end position="196"/>
    </location>
</feature>
<name>A0ABT9RUU1_9MICC</name>